<dbReference type="GO" id="GO:0008270">
    <property type="term" value="F:zinc ion binding"/>
    <property type="evidence" value="ECO:0007669"/>
    <property type="project" value="UniProtKB-KW"/>
</dbReference>
<dbReference type="GO" id="GO:0000981">
    <property type="term" value="F:DNA-binding transcription factor activity, RNA polymerase II-specific"/>
    <property type="evidence" value="ECO:0007669"/>
    <property type="project" value="TreeGrafter"/>
</dbReference>
<keyword evidence="1" id="KW-0479">Metal-binding</keyword>
<feature type="domain" description="C2H2-type" evidence="9">
    <location>
        <begin position="495"/>
        <end position="522"/>
    </location>
</feature>
<dbReference type="Proteomes" id="UP001187531">
    <property type="component" value="Unassembled WGS sequence"/>
</dbReference>
<evidence type="ECO:0000256" key="1">
    <source>
        <dbReference type="ARBA" id="ARBA00022723"/>
    </source>
</evidence>
<keyword evidence="5" id="KW-0539">Nucleus</keyword>
<dbReference type="EMBL" id="JAVRJZ010000119">
    <property type="protein sequence ID" value="KAK2703080.1"/>
    <property type="molecule type" value="Genomic_DNA"/>
</dbReference>
<evidence type="ECO:0000256" key="7">
    <source>
        <dbReference type="SAM" id="MobiDB-lite"/>
    </source>
</evidence>
<evidence type="ECO:0000313" key="10">
    <source>
        <dbReference type="EMBL" id="KAK2703081.1"/>
    </source>
</evidence>
<dbReference type="InterPro" id="IPR000210">
    <property type="entry name" value="BTB/POZ_dom"/>
</dbReference>
<proteinExistence type="predicted"/>
<keyword evidence="3 6" id="KW-0863">Zinc-finger</keyword>
<dbReference type="SMART" id="SM00355">
    <property type="entry name" value="ZnF_C2H2"/>
    <property type="match status" value="6"/>
</dbReference>
<dbReference type="GO" id="GO:0005634">
    <property type="term" value="C:nucleus"/>
    <property type="evidence" value="ECO:0007669"/>
    <property type="project" value="TreeGrafter"/>
</dbReference>
<dbReference type="Gene3D" id="3.30.710.10">
    <property type="entry name" value="Potassium Channel Kv1.1, Chain A"/>
    <property type="match status" value="1"/>
</dbReference>
<name>A0AA88HCK3_ARTSF</name>
<dbReference type="AlphaFoldDB" id="A0AA88HCK3"/>
<reference evidence="10" key="1">
    <citation type="submission" date="2023-07" db="EMBL/GenBank/DDBJ databases">
        <title>Chromosome-level genome assembly of Artemia franciscana.</title>
        <authorList>
            <person name="Jo E."/>
        </authorList>
    </citation>
    <scope>NUCLEOTIDE SEQUENCE</scope>
    <source>
        <tissue evidence="10">Whole body</tissue>
    </source>
</reference>
<protein>
    <submittedName>
        <fullName evidence="10">Uncharacterized protein</fullName>
    </submittedName>
</protein>
<evidence type="ECO:0000256" key="2">
    <source>
        <dbReference type="ARBA" id="ARBA00022737"/>
    </source>
</evidence>
<dbReference type="PROSITE" id="PS50157">
    <property type="entry name" value="ZINC_FINGER_C2H2_2"/>
    <property type="match status" value="3"/>
</dbReference>
<accession>A0AA88HCK3</accession>
<dbReference type="InterPro" id="IPR011333">
    <property type="entry name" value="SKP1/BTB/POZ_sf"/>
</dbReference>
<keyword evidence="2" id="KW-0677">Repeat</keyword>
<sequence>MDKCENIASVAGNTFRNRRSPMRDQTVQQQNNFGRKALNVNGGDIIRITLRDQKQWLTQIENSFCDLLLYCAKNREPLQAHRAVLSVYSKFFRELLKNENIWICSTVFIIDYMYEDISNLIRLLYFGSVNLTRREAINLRIIIEDFQFGMNLAYSSISGTLMSLGFVQSESTTNTNGDKTLNGPESIQSENELKHRKGSNRAWDHYSTTSKGFEVIPLSYSPPSEYSPVSVHALSENSEMQNVSPKTYPRSKSSASTAVADPKLADPLWFSEQAVVNCGEIPKTNFNNTEDFQLDNLENNDNACYNSSIPLPHSKTKRRSTCSGNSGEVPLLDYFDQTDISEHLPLKLARKSEVRQGKNESIVLCSKCGAITSDNKKNLHICPGKRVLSTTRQEKLASELELLMNFDCIYCKKRFFSEGALHKHMKLHHIPGGMVCVKCKILFDNKQKFVAHNSFHRKGKLVECSLCGKEELSTIIDIHLKKHAAERLNHCGDRRVCPVCSRTFKEEAHVVNHLLFHFDEEREHECKICYFVTETDDALKVHHKIEHELSKALPVNKKIEKTQLPQINRVTRKAWKSKDKEVEIDVSQMGWMCSTCGMLFTNSSDCQNHIVSFHTE</sequence>
<feature type="compositionally biased region" description="Polar residues" evidence="7">
    <location>
        <begin position="173"/>
        <end position="190"/>
    </location>
</feature>
<evidence type="ECO:0000256" key="3">
    <source>
        <dbReference type="ARBA" id="ARBA00022771"/>
    </source>
</evidence>
<feature type="domain" description="C2H2-type" evidence="9">
    <location>
        <begin position="406"/>
        <end position="428"/>
    </location>
</feature>
<organism evidence="10 11">
    <name type="scientific">Artemia franciscana</name>
    <name type="common">Brine shrimp</name>
    <name type="synonym">Artemia sanfranciscana</name>
    <dbReference type="NCBI Taxonomy" id="6661"/>
    <lineage>
        <taxon>Eukaryota</taxon>
        <taxon>Metazoa</taxon>
        <taxon>Ecdysozoa</taxon>
        <taxon>Arthropoda</taxon>
        <taxon>Crustacea</taxon>
        <taxon>Branchiopoda</taxon>
        <taxon>Anostraca</taxon>
        <taxon>Artemiidae</taxon>
        <taxon>Artemia</taxon>
    </lineage>
</organism>
<gene>
    <name evidence="10" type="ORF">QYM36_018366</name>
</gene>
<dbReference type="Gene3D" id="3.30.160.60">
    <property type="entry name" value="Classic Zinc Finger"/>
    <property type="match status" value="2"/>
</dbReference>
<evidence type="ECO:0000259" key="9">
    <source>
        <dbReference type="PROSITE" id="PS50157"/>
    </source>
</evidence>
<keyword evidence="4" id="KW-0862">Zinc</keyword>
<evidence type="ECO:0000256" key="4">
    <source>
        <dbReference type="ARBA" id="ARBA00022833"/>
    </source>
</evidence>
<evidence type="ECO:0000256" key="6">
    <source>
        <dbReference type="PROSITE-ProRule" id="PRU00042"/>
    </source>
</evidence>
<evidence type="ECO:0000256" key="5">
    <source>
        <dbReference type="ARBA" id="ARBA00023242"/>
    </source>
</evidence>
<dbReference type="InterPro" id="IPR013087">
    <property type="entry name" value="Znf_C2H2_type"/>
</dbReference>
<keyword evidence="11" id="KW-1185">Reference proteome</keyword>
<feature type="domain" description="C2H2-type" evidence="9">
    <location>
        <begin position="591"/>
        <end position="616"/>
    </location>
</feature>
<dbReference type="EMBL" id="JAVRJZ010000119">
    <property type="protein sequence ID" value="KAK2703081.1"/>
    <property type="molecule type" value="Genomic_DNA"/>
</dbReference>
<dbReference type="PROSITE" id="PS00028">
    <property type="entry name" value="ZINC_FINGER_C2H2_1"/>
    <property type="match status" value="3"/>
</dbReference>
<feature type="region of interest" description="Disordered" evidence="7">
    <location>
        <begin position="173"/>
        <end position="203"/>
    </location>
</feature>
<dbReference type="SUPFAM" id="SSF54695">
    <property type="entry name" value="POZ domain"/>
    <property type="match status" value="1"/>
</dbReference>
<evidence type="ECO:0000313" key="11">
    <source>
        <dbReference type="Proteomes" id="UP001187531"/>
    </source>
</evidence>
<comment type="caution">
    <text evidence="10">The sequence shown here is derived from an EMBL/GenBank/DDBJ whole genome shotgun (WGS) entry which is preliminary data.</text>
</comment>
<dbReference type="Pfam" id="PF00651">
    <property type="entry name" value="BTB"/>
    <property type="match status" value="1"/>
</dbReference>
<feature type="domain" description="BTB" evidence="8">
    <location>
        <begin position="65"/>
        <end position="133"/>
    </location>
</feature>
<dbReference type="PROSITE" id="PS50097">
    <property type="entry name" value="BTB"/>
    <property type="match status" value="1"/>
</dbReference>
<dbReference type="PANTHER" id="PTHR24394:SF29">
    <property type="entry name" value="MYONEURIN"/>
    <property type="match status" value="1"/>
</dbReference>
<dbReference type="PANTHER" id="PTHR24394">
    <property type="entry name" value="ZINC FINGER PROTEIN"/>
    <property type="match status" value="1"/>
</dbReference>
<evidence type="ECO:0000259" key="8">
    <source>
        <dbReference type="PROSITE" id="PS50097"/>
    </source>
</evidence>